<proteinExistence type="predicted"/>
<sequence length="81" mass="9784">MAKKQFVREEVYKSDKEGSSTISFVVNVYQDRKDKEKIWVVSKDILNPTEINNHVESVNYHPKMFQRLREVLIKEGRWREE</sequence>
<evidence type="ECO:0000313" key="2">
    <source>
        <dbReference type="Proteomes" id="UP001595387"/>
    </source>
</evidence>
<comment type="caution">
    <text evidence="1">The sequence shown here is derived from an EMBL/GenBank/DDBJ whole genome shotgun (WGS) entry which is preliminary data.</text>
</comment>
<keyword evidence="2" id="KW-1185">Reference proteome</keyword>
<dbReference type="RefSeq" id="WP_390307080.1">
    <property type="nucleotide sequence ID" value="NZ_JBHRRZ010000033.1"/>
</dbReference>
<protein>
    <submittedName>
        <fullName evidence="1">Uncharacterized protein</fullName>
    </submittedName>
</protein>
<name>A0ABV7A7Y5_9BACI</name>
<dbReference type="EMBL" id="JBHRRZ010000033">
    <property type="protein sequence ID" value="MFC2949209.1"/>
    <property type="molecule type" value="Genomic_DNA"/>
</dbReference>
<evidence type="ECO:0000313" key="1">
    <source>
        <dbReference type="EMBL" id="MFC2949209.1"/>
    </source>
</evidence>
<reference evidence="2" key="1">
    <citation type="journal article" date="2019" name="Int. J. Syst. Evol. Microbiol.">
        <title>The Global Catalogue of Microorganisms (GCM) 10K type strain sequencing project: providing services to taxonomists for standard genome sequencing and annotation.</title>
        <authorList>
            <consortium name="The Broad Institute Genomics Platform"/>
            <consortium name="The Broad Institute Genome Sequencing Center for Infectious Disease"/>
            <person name="Wu L."/>
            <person name="Ma J."/>
        </authorList>
    </citation>
    <scope>NUCLEOTIDE SEQUENCE [LARGE SCALE GENOMIC DNA]</scope>
    <source>
        <strain evidence="2">KCTC 13193</strain>
    </source>
</reference>
<accession>A0ABV7A7Y5</accession>
<organism evidence="1 2">
    <name type="scientific">Virgibacillus sediminis</name>
    <dbReference type="NCBI Taxonomy" id="202260"/>
    <lineage>
        <taxon>Bacteria</taxon>
        <taxon>Bacillati</taxon>
        <taxon>Bacillota</taxon>
        <taxon>Bacilli</taxon>
        <taxon>Bacillales</taxon>
        <taxon>Bacillaceae</taxon>
        <taxon>Virgibacillus</taxon>
    </lineage>
</organism>
<dbReference type="Proteomes" id="UP001595387">
    <property type="component" value="Unassembled WGS sequence"/>
</dbReference>
<gene>
    <name evidence="1" type="ORF">ACFODW_12875</name>
</gene>